<protein>
    <submittedName>
        <fullName evidence="1">Uncharacterized protein</fullName>
    </submittedName>
</protein>
<reference evidence="1" key="1">
    <citation type="submission" date="2019-08" db="EMBL/GenBank/DDBJ databases">
        <authorList>
            <person name="Kucharzyk K."/>
            <person name="Murdoch R.W."/>
            <person name="Higgins S."/>
            <person name="Loffler F."/>
        </authorList>
    </citation>
    <scope>NUCLEOTIDE SEQUENCE</scope>
</reference>
<organism evidence="1">
    <name type="scientific">bioreactor metagenome</name>
    <dbReference type="NCBI Taxonomy" id="1076179"/>
    <lineage>
        <taxon>unclassified sequences</taxon>
        <taxon>metagenomes</taxon>
        <taxon>ecological metagenomes</taxon>
    </lineage>
</organism>
<gene>
    <name evidence="1" type="ORF">SDC9_30543</name>
</gene>
<dbReference type="EMBL" id="VSSQ01000191">
    <property type="protein sequence ID" value="MPL84578.1"/>
    <property type="molecule type" value="Genomic_DNA"/>
</dbReference>
<proteinExistence type="predicted"/>
<sequence>MTKKISTIYNETLTAVKNLKQNMSFEEKEKILKIIDQNKKYFGLTINVDVMSFEELKNIPIMIMDHIEMTKRNRDIISLKILKKKIEEEPEFMERFNF</sequence>
<comment type="caution">
    <text evidence="1">The sequence shown here is derived from an EMBL/GenBank/DDBJ whole genome shotgun (WGS) entry which is preliminary data.</text>
</comment>
<evidence type="ECO:0000313" key="1">
    <source>
        <dbReference type="EMBL" id="MPL84578.1"/>
    </source>
</evidence>
<accession>A0A644UZS3</accession>
<dbReference type="AlphaFoldDB" id="A0A644UZS3"/>
<name>A0A644UZS3_9ZZZZ</name>